<organism evidence="2 3">
    <name type="scientific">Actinomadura macrotermitis</name>
    <dbReference type="NCBI Taxonomy" id="2585200"/>
    <lineage>
        <taxon>Bacteria</taxon>
        <taxon>Bacillati</taxon>
        <taxon>Actinomycetota</taxon>
        <taxon>Actinomycetes</taxon>
        <taxon>Streptosporangiales</taxon>
        <taxon>Thermomonosporaceae</taxon>
        <taxon>Actinomadura</taxon>
    </lineage>
</organism>
<feature type="transmembrane region" description="Helical" evidence="1">
    <location>
        <begin position="22"/>
        <end position="42"/>
    </location>
</feature>
<feature type="transmembrane region" description="Helical" evidence="1">
    <location>
        <begin position="142"/>
        <end position="164"/>
    </location>
</feature>
<keyword evidence="1" id="KW-0812">Transmembrane</keyword>
<sequence>MTAAPATTGTVARPARRGLPPVVLALAFVVPFVASVAGSSIIGDATFPSPFAADADIRRYFAGNHDAVVLQSLLQCVSSVALLLLAVRLAEAAGGAAARLITAAGGVAAAFHVLSAMVGWVAVRDAVQADGPLVRALHDLAFLTGGPAGVAALGVMIGATAAGLGAALPGWARAAGLVLLALALLSLLCLAAQPAAFLLPIARFGGMLWLIFATVRMTR</sequence>
<evidence type="ECO:0000313" key="3">
    <source>
        <dbReference type="Proteomes" id="UP000487268"/>
    </source>
</evidence>
<proteinExistence type="predicted"/>
<gene>
    <name evidence="2" type="ORF">ACRB68_37100</name>
</gene>
<protein>
    <recommendedName>
        <fullName evidence="4">DUF4386 domain-containing protein</fullName>
    </recommendedName>
</protein>
<reference evidence="2 3" key="1">
    <citation type="submission" date="2019-10" db="EMBL/GenBank/DDBJ databases">
        <title>Actinomadura rubteroloni sp. nov. and Actinomadura macrotermitis sp. nov., isolated from the gut of fungus growing-termite Macrotermes natalensis.</title>
        <authorList>
            <person name="Benndorf R."/>
            <person name="Martin K."/>
            <person name="Kuefner M."/>
            <person name="De Beer W."/>
            <person name="Kaster A.-K."/>
            <person name="Vollmers J."/>
            <person name="Poulsen M."/>
            <person name="Beemelmanns C."/>
        </authorList>
    </citation>
    <scope>NUCLEOTIDE SEQUENCE [LARGE SCALE GENOMIC DNA]</scope>
    <source>
        <strain evidence="2 3">RB68</strain>
    </source>
</reference>
<feature type="transmembrane region" description="Helical" evidence="1">
    <location>
        <begin position="68"/>
        <end position="88"/>
    </location>
</feature>
<feature type="transmembrane region" description="Helical" evidence="1">
    <location>
        <begin position="197"/>
        <end position="215"/>
    </location>
</feature>
<feature type="transmembrane region" description="Helical" evidence="1">
    <location>
        <begin position="100"/>
        <end position="122"/>
    </location>
</feature>
<name>A0A7K0BWS4_9ACTN</name>
<dbReference type="OrthoDB" id="668928at2"/>
<comment type="caution">
    <text evidence="2">The sequence shown here is derived from an EMBL/GenBank/DDBJ whole genome shotgun (WGS) entry which is preliminary data.</text>
</comment>
<feature type="transmembrane region" description="Helical" evidence="1">
    <location>
        <begin position="171"/>
        <end position="191"/>
    </location>
</feature>
<keyword evidence="1" id="KW-1133">Transmembrane helix</keyword>
<keyword evidence="3" id="KW-1185">Reference proteome</keyword>
<dbReference type="RefSeq" id="WP_153533783.1">
    <property type="nucleotide sequence ID" value="NZ_WEGH01000002.1"/>
</dbReference>
<dbReference type="EMBL" id="WEGH01000002">
    <property type="protein sequence ID" value="MQY05633.1"/>
    <property type="molecule type" value="Genomic_DNA"/>
</dbReference>
<keyword evidence="1" id="KW-0472">Membrane</keyword>
<dbReference type="AlphaFoldDB" id="A0A7K0BWS4"/>
<evidence type="ECO:0000256" key="1">
    <source>
        <dbReference type="SAM" id="Phobius"/>
    </source>
</evidence>
<evidence type="ECO:0000313" key="2">
    <source>
        <dbReference type="EMBL" id="MQY05633.1"/>
    </source>
</evidence>
<accession>A0A7K0BWS4</accession>
<evidence type="ECO:0008006" key="4">
    <source>
        <dbReference type="Google" id="ProtNLM"/>
    </source>
</evidence>
<dbReference type="Proteomes" id="UP000487268">
    <property type="component" value="Unassembled WGS sequence"/>
</dbReference>